<dbReference type="Proteomes" id="UP000011058">
    <property type="component" value="Plasmid pFAES01"/>
</dbReference>
<dbReference type="InterPro" id="IPR001387">
    <property type="entry name" value="Cro/C1-type_HTH"/>
</dbReference>
<dbReference type="HOGENOM" id="CLU_1924439_0_0_10"/>
<dbReference type="Gene3D" id="1.10.260.40">
    <property type="entry name" value="lambda repressor-like DNA-binding domains"/>
    <property type="match status" value="1"/>
</dbReference>
<dbReference type="AlphaFoldDB" id="I0KHG6"/>
<evidence type="ECO:0000313" key="3">
    <source>
        <dbReference type="EMBL" id="CCH03569.1"/>
    </source>
</evidence>
<sequence>MYFSRYICHVNQTQRQRLYDLLGENVKKYRSKKGLTQEQLANEVALTRTSVVNIEQGRQHPPLYILFDIAKALEIELGTLLPPESSFLSTSLIDEESLKGVAEKDLPKLTSFVAAFRKSTGDHEQKAAETN</sequence>
<geneLocation type="plasmid" evidence="3 4">
    <name>pFAES01</name>
</geneLocation>
<evidence type="ECO:0000259" key="2">
    <source>
        <dbReference type="PROSITE" id="PS50943"/>
    </source>
</evidence>
<dbReference type="InterPro" id="IPR010982">
    <property type="entry name" value="Lambda_DNA-bd_dom_sf"/>
</dbReference>
<feature type="domain" description="HTH cro/C1-type" evidence="2">
    <location>
        <begin position="26"/>
        <end position="80"/>
    </location>
</feature>
<dbReference type="eggNOG" id="COG1476">
    <property type="taxonomic scope" value="Bacteria"/>
</dbReference>
<keyword evidence="3" id="KW-0614">Plasmid</keyword>
<dbReference type="EMBL" id="HE796684">
    <property type="protein sequence ID" value="CCH03569.1"/>
    <property type="molecule type" value="Genomic_DNA"/>
</dbReference>
<dbReference type="Pfam" id="PF01381">
    <property type="entry name" value="HTH_3"/>
    <property type="match status" value="1"/>
</dbReference>
<accession>I0KHG6</accession>
<proteinExistence type="predicted"/>
<gene>
    <name evidence="3" type="ORF">FAES_pFAES01075</name>
</gene>
<organism evidence="3 4">
    <name type="scientific">Fibrella aestuarina BUZ 2</name>
    <dbReference type="NCBI Taxonomy" id="1166018"/>
    <lineage>
        <taxon>Bacteria</taxon>
        <taxon>Pseudomonadati</taxon>
        <taxon>Bacteroidota</taxon>
        <taxon>Cytophagia</taxon>
        <taxon>Cytophagales</taxon>
        <taxon>Spirosomataceae</taxon>
        <taxon>Fibrella</taxon>
    </lineage>
</organism>
<name>I0KHG6_9BACT</name>
<keyword evidence="1" id="KW-0238">DNA-binding</keyword>
<dbReference type="GO" id="GO:0003677">
    <property type="term" value="F:DNA binding"/>
    <property type="evidence" value="ECO:0007669"/>
    <property type="project" value="UniProtKB-KW"/>
</dbReference>
<keyword evidence="4" id="KW-1185">Reference proteome</keyword>
<dbReference type="SMART" id="SM00530">
    <property type="entry name" value="HTH_XRE"/>
    <property type="match status" value="1"/>
</dbReference>
<dbReference type="SUPFAM" id="SSF47413">
    <property type="entry name" value="lambda repressor-like DNA-binding domains"/>
    <property type="match status" value="1"/>
</dbReference>
<dbReference type="PANTHER" id="PTHR46558">
    <property type="entry name" value="TRACRIPTIONAL REGULATORY PROTEIN-RELATED-RELATED"/>
    <property type="match status" value="1"/>
</dbReference>
<protein>
    <recommendedName>
        <fullName evidence="2">HTH cro/C1-type domain-containing protein</fullName>
    </recommendedName>
</protein>
<dbReference type="PROSITE" id="PS50943">
    <property type="entry name" value="HTH_CROC1"/>
    <property type="match status" value="1"/>
</dbReference>
<dbReference type="PANTHER" id="PTHR46558:SF4">
    <property type="entry name" value="DNA-BIDING PHAGE PROTEIN"/>
    <property type="match status" value="1"/>
</dbReference>
<dbReference type="KEGG" id="fae:FAES_pFAES01075"/>
<reference evidence="3 4" key="1">
    <citation type="journal article" date="2012" name="J. Bacteriol.">
        <title>Genome Sequence of Fibrella aestuarina BUZ 2T, a Filamentous Marine Bacterium.</title>
        <authorList>
            <person name="Filippini M."/>
            <person name="Qi W."/>
            <person name="Blom J."/>
            <person name="Goesmann A."/>
            <person name="Smits T.H."/>
            <person name="Bagheri H.C."/>
        </authorList>
    </citation>
    <scope>NUCLEOTIDE SEQUENCE [LARGE SCALE GENOMIC DNA]</scope>
    <source>
        <strain evidence="4">BUZ 2T</strain>
        <plasmid evidence="3 4">pFAES01</plasmid>
    </source>
</reference>
<evidence type="ECO:0000313" key="4">
    <source>
        <dbReference type="Proteomes" id="UP000011058"/>
    </source>
</evidence>
<dbReference type="CDD" id="cd00093">
    <property type="entry name" value="HTH_XRE"/>
    <property type="match status" value="1"/>
</dbReference>
<evidence type="ECO:0000256" key="1">
    <source>
        <dbReference type="ARBA" id="ARBA00023125"/>
    </source>
</evidence>